<keyword evidence="2" id="KW-0732">Signal</keyword>
<evidence type="ECO:0008006" key="5">
    <source>
        <dbReference type="Google" id="ProtNLM"/>
    </source>
</evidence>
<protein>
    <recommendedName>
        <fullName evidence="5">AAA+ family ATPase</fullName>
    </recommendedName>
</protein>
<dbReference type="EMBL" id="CP020474">
    <property type="protein sequence ID" value="ARE82553.1"/>
    <property type="molecule type" value="Genomic_DNA"/>
</dbReference>
<name>A0A1V0RL89_9RHOB</name>
<reference evidence="3 4" key="1">
    <citation type="submission" date="2017-03" db="EMBL/GenBank/DDBJ databases">
        <title>Genome Sequence of Roseovarius mucosus strain SMR3 Isolated from a culture of the Diatom Skeletonema marinoi.</title>
        <authorList>
            <person name="Topel M."/>
            <person name="Pinder M."/>
            <person name="Johansson O.N."/>
            <person name="Kourtchenko O."/>
            <person name="Godhe A."/>
            <person name="Clarke A.K."/>
        </authorList>
    </citation>
    <scope>NUCLEOTIDE SEQUENCE [LARGE SCALE GENOMIC DNA]</scope>
    <source>
        <strain evidence="3 4">SMR3</strain>
    </source>
</reference>
<evidence type="ECO:0000256" key="2">
    <source>
        <dbReference type="SAM" id="SignalP"/>
    </source>
</evidence>
<keyword evidence="4" id="KW-1185">Reference proteome</keyword>
<feature type="signal peptide" evidence="2">
    <location>
        <begin position="1"/>
        <end position="26"/>
    </location>
</feature>
<dbReference type="KEGG" id="rmm:ROSMUCSMR3_01058"/>
<feature type="region of interest" description="Disordered" evidence="1">
    <location>
        <begin position="109"/>
        <end position="128"/>
    </location>
</feature>
<accession>A0A1V0RL89</accession>
<dbReference type="Proteomes" id="UP000192273">
    <property type="component" value="Chromosome"/>
</dbReference>
<dbReference type="AlphaFoldDB" id="A0A1V0RL89"/>
<organism evidence="3 4">
    <name type="scientific">Roseovarius mucosus</name>
    <dbReference type="NCBI Taxonomy" id="215743"/>
    <lineage>
        <taxon>Bacteria</taxon>
        <taxon>Pseudomonadati</taxon>
        <taxon>Pseudomonadota</taxon>
        <taxon>Alphaproteobacteria</taxon>
        <taxon>Rhodobacterales</taxon>
        <taxon>Roseobacteraceae</taxon>
        <taxon>Roseovarius</taxon>
    </lineage>
</organism>
<proteinExistence type="predicted"/>
<gene>
    <name evidence="3" type="ORF">ROSMUCSMR3_01058</name>
</gene>
<evidence type="ECO:0000313" key="3">
    <source>
        <dbReference type="EMBL" id="ARE82553.1"/>
    </source>
</evidence>
<sequence>MIFIRPLNMIRTACLISALVVSPVAAQDAAEEEGRSLMEEGARLFFEGIQREMGPALEGLRDRAQEMEPALRQFVEEMGPALRDLMGEIGDLSAFHAPEVLPNGDILLRRKSPQDVQDTPAPEGEIEL</sequence>
<evidence type="ECO:0000256" key="1">
    <source>
        <dbReference type="SAM" id="MobiDB-lite"/>
    </source>
</evidence>
<feature type="chain" id="PRO_5011984914" description="AAA+ family ATPase" evidence="2">
    <location>
        <begin position="27"/>
        <end position="128"/>
    </location>
</feature>
<evidence type="ECO:0000313" key="4">
    <source>
        <dbReference type="Proteomes" id="UP000192273"/>
    </source>
</evidence>